<reference evidence="2 3" key="1">
    <citation type="submission" date="2024-08" db="EMBL/GenBank/DDBJ databases">
        <authorList>
            <person name="Cucini C."/>
            <person name="Frati F."/>
        </authorList>
    </citation>
    <scope>NUCLEOTIDE SEQUENCE [LARGE SCALE GENOMIC DNA]</scope>
</reference>
<keyword evidence="3" id="KW-1185">Reference proteome</keyword>
<evidence type="ECO:0000313" key="2">
    <source>
        <dbReference type="EMBL" id="CAL8091971.1"/>
    </source>
</evidence>
<organism evidence="2 3">
    <name type="scientific">Orchesella dallaii</name>
    <dbReference type="NCBI Taxonomy" id="48710"/>
    <lineage>
        <taxon>Eukaryota</taxon>
        <taxon>Metazoa</taxon>
        <taxon>Ecdysozoa</taxon>
        <taxon>Arthropoda</taxon>
        <taxon>Hexapoda</taxon>
        <taxon>Collembola</taxon>
        <taxon>Entomobryomorpha</taxon>
        <taxon>Entomobryoidea</taxon>
        <taxon>Orchesellidae</taxon>
        <taxon>Orchesellinae</taxon>
        <taxon>Orchesella</taxon>
    </lineage>
</organism>
<name>A0ABP1Q791_9HEXA</name>
<dbReference type="Proteomes" id="UP001642540">
    <property type="component" value="Unassembled WGS sequence"/>
</dbReference>
<dbReference type="Gene3D" id="3.40.570.10">
    <property type="entry name" value="Extracellular Endonuclease, subunit A"/>
    <property type="match status" value="1"/>
</dbReference>
<dbReference type="InterPro" id="IPR044925">
    <property type="entry name" value="His-Me_finger_sf"/>
</dbReference>
<accession>A0ABP1Q791</accession>
<feature type="domain" description="DNA/RNA non-specific endonuclease/pyrophosphatase/phosphodiesterase" evidence="1">
    <location>
        <begin position="116"/>
        <end position="302"/>
    </location>
</feature>
<dbReference type="Pfam" id="PF01223">
    <property type="entry name" value="Endonuclease_NS"/>
    <property type="match status" value="1"/>
</dbReference>
<dbReference type="InterPro" id="IPR044929">
    <property type="entry name" value="DNA/RNA_non-sp_Endonuclease_sf"/>
</dbReference>
<protein>
    <recommendedName>
        <fullName evidence="1">DNA/RNA non-specific endonuclease/pyrophosphatase/phosphodiesterase domain-containing protein</fullName>
    </recommendedName>
</protein>
<sequence length="571" mass="64275">MKWGDSSLPQWYPLVFDSSGIIYPRRTANNSDWSIVIPQNSDFTLSCTTSNKFQHHKKISELKVHCHRSGHQVNKKSVQFNQLGCNKPVKEKVVTAGKCYNQSTSVDILFQSKSKRLPLINICHNADLDDTIFAHHFIRGSALNPFEVSNKRPTFKEGKFYTKISANDAYKKTAQLQHIESLALEFALRTYAKNKNTDLEVWTGGKDILKLDDVNGNPVEIFLSSHSKSSPSLPVPEILWKVVKDPERNASVAVFVINNPHLTDVPSIMLHCPCVCSQISWVTWDVKKVEKGYTYCCEMNTVSKILPYLPDMTDIVGGTTVGRINVNPTTTTRRNLGTYVGIGTRKSCHFNDPFIPIRLKYYSPFTNTPAPYGVHAMCLPNRCCPTQVIAYDNGHLFECIPRGPSSPWGDYSTSIMEQTATCLCIDKLRHPEKWAAPKHIFIANEENNHEKEAENIAKFLNENPEEYKNMVEKNIQDCYCPPTCPCPPNPGCCGGGFPMKVVICNSEAEKKRVVREMKRQQREWRRCAAGIRGRMKGRTGFSPAEVRFGTWDGCRGGGNALGKTYGCKKSC</sequence>
<dbReference type="SUPFAM" id="SSF54060">
    <property type="entry name" value="His-Me finger endonucleases"/>
    <property type="match status" value="1"/>
</dbReference>
<dbReference type="EMBL" id="CAXLJM020000025">
    <property type="protein sequence ID" value="CAL8091971.1"/>
    <property type="molecule type" value="Genomic_DNA"/>
</dbReference>
<evidence type="ECO:0000313" key="3">
    <source>
        <dbReference type="Proteomes" id="UP001642540"/>
    </source>
</evidence>
<gene>
    <name evidence="2" type="ORF">ODALV1_LOCUS8078</name>
</gene>
<evidence type="ECO:0000259" key="1">
    <source>
        <dbReference type="SMART" id="SM00892"/>
    </source>
</evidence>
<dbReference type="InterPro" id="IPR001604">
    <property type="entry name" value="Endo_G_ENPP1-like_dom"/>
</dbReference>
<dbReference type="SMART" id="SM00892">
    <property type="entry name" value="Endonuclease_NS"/>
    <property type="match status" value="1"/>
</dbReference>
<proteinExistence type="predicted"/>
<comment type="caution">
    <text evidence="2">The sequence shown here is derived from an EMBL/GenBank/DDBJ whole genome shotgun (WGS) entry which is preliminary data.</text>
</comment>